<gene>
    <name evidence="1" type="ORF">SLEP1_g20576</name>
</gene>
<organism evidence="1 2">
    <name type="scientific">Rubroshorea leprosula</name>
    <dbReference type="NCBI Taxonomy" id="152421"/>
    <lineage>
        <taxon>Eukaryota</taxon>
        <taxon>Viridiplantae</taxon>
        <taxon>Streptophyta</taxon>
        <taxon>Embryophyta</taxon>
        <taxon>Tracheophyta</taxon>
        <taxon>Spermatophyta</taxon>
        <taxon>Magnoliopsida</taxon>
        <taxon>eudicotyledons</taxon>
        <taxon>Gunneridae</taxon>
        <taxon>Pentapetalae</taxon>
        <taxon>rosids</taxon>
        <taxon>malvids</taxon>
        <taxon>Malvales</taxon>
        <taxon>Dipterocarpaceae</taxon>
        <taxon>Rubroshorea</taxon>
    </lineage>
</organism>
<name>A0AAV5JF35_9ROSI</name>
<comment type="caution">
    <text evidence="1">The sequence shown here is derived from an EMBL/GenBank/DDBJ whole genome shotgun (WGS) entry which is preliminary data.</text>
</comment>
<evidence type="ECO:0000313" key="2">
    <source>
        <dbReference type="Proteomes" id="UP001054252"/>
    </source>
</evidence>
<keyword evidence="2" id="KW-1185">Reference proteome</keyword>
<dbReference type="EMBL" id="BPVZ01000030">
    <property type="protein sequence ID" value="GKV09010.1"/>
    <property type="molecule type" value="Genomic_DNA"/>
</dbReference>
<dbReference type="AlphaFoldDB" id="A0AAV5JF35"/>
<accession>A0AAV5JF35</accession>
<protein>
    <submittedName>
        <fullName evidence="1">Uncharacterized protein</fullName>
    </submittedName>
</protein>
<sequence>MSKFHLISGCLAEFGPCVATLYCPNAAKKKKWKISAALSCVFG</sequence>
<reference evidence="1 2" key="1">
    <citation type="journal article" date="2021" name="Commun. Biol.">
        <title>The genome of Shorea leprosula (Dipterocarpaceae) highlights the ecological relevance of drought in aseasonal tropical rainforests.</title>
        <authorList>
            <person name="Ng K.K.S."/>
            <person name="Kobayashi M.J."/>
            <person name="Fawcett J.A."/>
            <person name="Hatakeyama M."/>
            <person name="Paape T."/>
            <person name="Ng C.H."/>
            <person name="Ang C.C."/>
            <person name="Tnah L.H."/>
            <person name="Lee C.T."/>
            <person name="Nishiyama T."/>
            <person name="Sese J."/>
            <person name="O'Brien M.J."/>
            <person name="Copetti D."/>
            <person name="Mohd Noor M.I."/>
            <person name="Ong R.C."/>
            <person name="Putra M."/>
            <person name="Sireger I.Z."/>
            <person name="Indrioko S."/>
            <person name="Kosugi Y."/>
            <person name="Izuno A."/>
            <person name="Isagi Y."/>
            <person name="Lee S.L."/>
            <person name="Shimizu K.K."/>
        </authorList>
    </citation>
    <scope>NUCLEOTIDE SEQUENCE [LARGE SCALE GENOMIC DNA]</scope>
    <source>
        <strain evidence="1">214</strain>
    </source>
</reference>
<evidence type="ECO:0000313" key="1">
    <source>
        <dbReference type="EMBL" id="GKV09010.1"/>
    </source>
</evidence>
<dbReference type="Proteomes" id="UP001054252">
    <property type="component" value="Unassembled WGS sequence"/>
</dbReference>
<proteinExistence type="predicted"/>